<sequence>MTSTTSDTRSSILGTGIEDALLLKPIRYQWAYDLYNQAVANTWFPHEIQLGEDLADFERMTDEERHAVTFLMSYFNPNELLVNKALAFGVYPYVGAAEAHLYLAKQMWEEANHCMAFEYVLETFPIDRAEAYAAHVDIPSMAAKEEFEVRYIQRMAEQTLDISTTEGKRDFVRNLVAYNVVLEGIWFYSGFMVALSFRQRNLLRNFGSLIDWIVRDESLHLKFGMNLILTVLEENPDLQTQEFAEEIQQMIFDAVEMEEQYNRDLLPRGILGLNADYINTYVRYLADRRLDELGFGPHWGVSNPAKWMATANDTLELVNFFESINTSYEVDAQAGS</sequence>
<name>A0A839NHY1_9MICO</name>
<organism evidence="7 8">
    <name type="scientific">Flexivirga oryzae</name>
    <dbReference type="NCBI Taxonomy" id="1794944"/>
    <lineage>
        <taxon>Bacteria</taxon>
        <taxon>Bacillati</taxon>
        <taxon>Actinomycetota</taxon>
        <taxon>Actinomycetes</taxon>
        <taxon>Micrococcales</taxon>
        <taxon>Dermacoccaceae</taxon>
        <taxon>Flexivirga</taxon>
    </lineage>
</organism>
<dbReference type="Proteomes" id="UP000559182">
    <property type="component" value="Unassembled WGS sequence"/>
</dbReference>
<keyword evidence="6" id="KW-0812">Transmembrane</keyword>
<feature type="binding site" evidence="5">
    <location>
        <position position="183"/>
    </location>
    <ligand>
        <name>Fe cation</name>
        <dbReference type="ChEBI" id="CHEBI:24875"/>
        <label>2</label>
    </ligand>
</feature>
<dbReference type="GO" id="GO:0046872">
    <property type="term" value="F:metal ion binding"/>
    <property type="evidence" value="ECO:0007669"/>
    <property type="project" value="UniProtKB-KW"/>
</dbReference>
<comment type="catalytic activity">
    <reaction evidence="3 4">
        <text>a 2'-deoxyribonucleoside 5'-diphosphate + [thioredoxin]-disulfide + H2O = a ribonucleoside 5'-diphosphate + [thioredoxin]-dithiol</text>
        <dbReference type="Rhea" id="RHEA:23252"/>
        <dbReference type="Rhea" id="RHEA-COMP:10698"/>
        <dbReference type="Rhea" id="RHEA-COMP:10700"/>
        <dbReference type="ChEBI" id="CHEBI:15377"/>
        <dbReference type="ChEBI" id="CHEBI:29950"/>
        <dbReference type="ChEBI" id="CHEBI:50058"/>
        <dbReference type="ChEBI" id="CHEBI:57930"/>
        <dbReference type="ChEBI" id="CHEBI:73316"/>
        <dbReference type="EC" id="1.17.4.1"/>
    </reaction>
</comment>
<protein>
    <recommendedName>
        <fullName evidence="4">Ribonucleoside-diphosphate reductase subunit beta</fullName>
        <ecNumber evidence="4">1.17.4.1</ecNumber>
    </recommendedName>
</protein>
<dbReference type="Pfam" id="PF00268">
    <property type="entry name" value="Ribonuc_red_sm"/>
    <property type="match status" value="1"/>
</dbReference>
<dbReference type="GO" id="GO:0009263">
    <property type="term" value="P:deoxyribonucleotide biosynthetic process"/>
    <property type="evidence" value="ECO:0007669"/>
    <property type="project" value="UniProtKB-KW"/>
</dbReference>
<keyword evidence="4 5" id="KW-0479">Metal-binding</keyword>
<comment type="caution">
    <text evidence="7">The sequence shown here is derived from an EMBL/GenBank/DDBJ whole genome shotgun (WGS) entry which is preliminary data.</text>
</comment>
<evidence type="ECO:0000256" key="5">
    <source>
        <dbReference type="PIRSR" id="PIRSR000355-2"/>
    </source>
</evidence>
<evidence type="ECO:0000256" key="2">
    <source>
        <dbReference type="ARBA" id="ARBA00011209"/>
    </source>
</evidence>
<gene>
    <name evidence="7" type="ORF">FHU39_004058</name>
</gene>
<dbReference type="CDD" id="cd01049">
    <property type="entry name" value="RNRR2"/>
    <property type="match status" value="1"/>
</dbReference>
<feature type="binding site" evidence="5">
    <location>
        <position position="113"/>
    </location>
    <ligand>
        <name>Fe cation</name>
        <dbReference type="ChEBI" id="CHEBI:24875"/>
        <label>1</label>
    </ligand>
</feature>
<dbReference type="EMBL" id="JACHVQ010000004">
    <property type="protein sequence ID" value="MBB2894022.1"/>
    <property type="molecule type" value="Genomic_DNA"/>
</dbReference>
<feature type="binding site" evidence="5">
    <location>
        <position position="220"/>
    </location>
    <ligand>
        <name>Fe cation</name>
        <dbReference type="ChEBI" id="CHEBI:24875"/>
        <label>2</label>
    </ligand>
</feature>
<dbReference type="Gene3D" id="1.10.620.20">
    <property type="entry name" value="Ribonucleotide Reductase, subunit A"/>
    <property type="match status" value="1"/>
</dbReference>
<dbReference type="RefSeq" id="WP_183322479.1">
    <property type="nucleotide sequence ID" value="NZ_JACHVQ010000004.1"/>
</dbReference>
<evidence type="ECO:0000256" key="6">
    <source>
        <dbReference type="SAM" id="Phobius"/>
    </source>
</evidence>
<dbReference type="GO" id="GO:0004748">
    <property type="term" value="F:ribonucleoside-diphosphate reductase activity, thioredoxin disulfide as acceptor"/>
    <property type="evidence" value="ECO:0007669"/>
    <property type="project" value="UniProtKB-EC"/>
</dbReference>
<dbReference type="NCBIfam" id="NF007186">
    <property type="entry name" value="PRK09614.1-5"/>
    <property type="match status" value="1"/>
</dbReference>
<evidence type="ECO:0000313" key="8">
    <source>
        <dbReference type="Proteomes" id="UP000559182"/>
    </source>
</evidence>
<dbReference type="SUPFAM" id="SSF47240">
    <property type="entry name" value="Ferritin-like"/>
    <property type="match status" value="1"/>
</dbReference>
<feature type="binding site" evidence="5">
    <location>
        <position position="110"/>
    </location>
    <ligand>
        <name>Fe cation</name>
        <dbReference type="ChEBI" id="CHEBI:24875"/>
        <label>1</label>
    </ligand>
</feature>
<evidence type="ECO:0000256" key="4">
    <source>
        <dbReference type="PIRNR" id="PIRNR000355"/>
    </source>
</evidence>
<dbReference type="InterPro" id="IPR033909">
    <property type="entry name" value="RNR_small"/>
</dbReference>
<dbReference type="AlphaFoldDB" id="A0A839NHY1"/>
<reference evidence="7 8" key="1">
    <citation type="submission" date="2020-08" db="EMBL/GenBank/DDBJ databases">
        <title>Sequencing the genomes of 1000 actinobacteria strains.</title>
        <authorList>
            <person name="Klenk H.-P."/>
        </authorList>
    </citation>
    <scope>NUCLEOTIDE SEQUENCE [LARGE SCALE GENOMIC DNA]</scope>
    <source>
        <strain evidence="7 8">DSM 105369</strain>
    </source>
</reference>
<keyword evidence="4" id="KW-0215">Deoxyribonucleotide synthesis</keyword>
<comment type="function">
    <text evidence="4">Provides the precursors necessary for DNA synthesis. Catalyzes the biosynthesis of deoxyribonucleotides from the corresponding ribonucleotides.</text>
</comment>
<keyword evidence="4 5" id="KW-0408">Iron</keyword>
<comment type="cofactor">
    <cofactor evidence="4 5">
        <name>Fe cation</name>
        <dbReference type="ChEBI" id="CHEBI:24875"/>
    </cofactor>
    <text evidence="4 5">Binds 2 iron ions per subunit.</text>
</comment>
<keyword evidence="6" id="KW-0472">Membrane</keyword>
<feature type="transmembrane region" description="Helical" evidence="6">
    <location>
        <begin position="175"/>
        <end position="197"/>
    </location>
</feature>
<proteinExistence type="inferred from homology"/>
<comment type="subunit">
    <text evidence="2">Tetramer of two alpha and two beta subunits.</text>
</comment>
<accession>A0A839NHY1</accession>
<keyword evidence="6" id="KW-1133">Transmembrane helix</keyword>
<dbReference type="PANTHER" id="PTHR23409:SF18">
    <property type="entry name" value="RIBONUCLEOSIDE-DIPHOSPHATE REDUCTASE SUBUNIT M2"/>
    <property type="match status" value="1"/>
</dbReference>
<feature type="binding site" evidence="5">
    <location>
        <position position="79"/>
    </location>
    <ligand>
        <name>Fe cation</name>
        <dbReference type="ChEBI" id="CHEBI:24875"/>
        <label>1</label>
    </ligand>
</feature>
<dbReference type="PIRSF" id="PIRSF000355">
    <property type="entry name" value="NrdB"/>
    <property type="match status" value="1"/>
</dbReference>
<dbReference type="EC" id="1.17.4.1" evidence="4"/>
<feature type="binding site" evidence="5">
    <location>
        <position position="110"/>
    </location>
    <ligand>
        <name>Fe cation</name>
        <dbReference type="ChEBI" id="CHEBI:24875"/>
        <label>2</label>
    </ligand>
</feature>
<keyword evidence="8" id="KW-1185">Reference proteome</keyword>
<evidence type="ECO:0000256" key="3">
    <source>
        <dbReference type="ARBA" id="ARBA00047754"/>
    </source>
</evidence>
<dbReference type="InterPro" id="IPR012348">
    <property type="entry name" value="RNR-like"/>
</dbReference>
<keyword evidence="4 7" id="KW-0560">Oxidoreductase</keyword>
<evidence type="ECO:0000313" key="7">
    <source>
        <dbReference type="EMBL" id="MBB2894022.1"/>
    </source>
</evidence>
<dbReference type="UniPathway" id="UPA00326"/>
<dbReference type="PANTHER" id="PTHR23409">
    <property type="entry name" value="RIBONUCLEOSIDE-DIPHOSPHATE REDUCTASE SMALL CHAIN"/>
    <property type="match status" value="1"/>
</dbReference>
<dbReference type="InterPro" id="IPR009078">
    <property type="entry name" value="Ferritin-like_SF"/>
</dbReference>
<comment type="similarity">
    <text evidence="1 4">Belongs to the ribonucleoside diphosphate reductase small chain family.</text>
</comment>
<feature type="binding site" evidence="5">
    <location>
        <position position="217"/>
    </location>
    <ligand>
        <name>Fe cation</name>
        <dbReference type="ChEBI" id="CHEBI:24875"/>
        <label>2</label>
    </ligand>
</feature>
<dbReference type="InterPro" id="IPR000358">
    <property type="entry name" value="RNR_small_fam"/>
</dbReference>
<evidence type="ECO:0000256" key="1">
    <source>
        <dbReference type="ARBA" id="ARBA00009303"/>
    </source>
</evidence>